<dbReference type="EMBL" id="LT670817">
    <property type="protein sequence ID" value="SHG91013.1"/>
    <property type="molecule type" value="Genomic_DNA"/>
</dbReference>
<accession>A0A1M5NPY3</accession>
<organism evidence="5 6">
    <name type="scientific">Bradyrhizobium erythrophlei</name>
    <dbReference type="NCBI Taxonomy" id="1437360"/>
    <lineage>
        <taxon>Bacteria</taxon>
        <taxon>Pseudomonadati</taxon>
        <taxon>Pseudomonadota</taxon>
        <taxon>Alphaproteobacteria</taxon>
        <taxon>Hyphomicrobiales</taxon>
        <taxon>Nitrobacteraceae</taxon>
        <taxon>Bradyrhizobium</taxon>
    </lineage>
</organism>
<evidence type="ECO:0000256" key="2">
    <source>
        <dbReference type="SAM" id="MobiDB-lite"/>
    </source>
</evidence>
<dbReference type="InterPro" id="IPR027417">
    <property type="entry name" value="P-loop_NTPase"/>
</dbReference>
<feature type="domain" description="Terminase large subunit gp17-like C-terminal" evidence="4">
    <location>
        <begin position="345"/>
        <end position="453"/>
    </location>
</feature>
<feature type="region of interest" description="Disordered" evidence="2">
    <location>
        <begin position="1"/>
        <end position="27"/>
    </location>
</feature>
<protein>
    <submittedName>
        <fullName evidence="5">Terminase-like family protein</fullName>
    </submittedName>
</protein>
<sequence>MPSSKGVRKVQIGDNGGPPINSWGEKGATPAQLKATKLLGGPQRHTCLVGGARSGKTTTLVRTIMLRAIRFPGSRHVILRFRAVHADASVALDTIPKVMKMCFPSQGYKHVKSPHNLIRLPNGSEVWIGGLDDAARVDKILGNEYATIFLNECSQISWYSAKLVRSRLAQVIDGCTQRMLYDINPVGKSHWTNQLFGLKVDPDNGRTPLGDPENYERMFINPIDNAQNLDAGYVKELENSTGNYNKRFFKGEYIDEVNNALWTLDLIEACRVNPGEEPEFVQTVIAIDPSGASEAGDSSDIEMKPLNDEIGIIVASLGKDQKVYLRADLSLVAGPIGQGIDPETGQKRLGWAEVAVAAYHYYKADHILAEINYGGGMVEAVIRAQDGNVPVKTVRASTGKHIRAEPVSTLYTRDGVRHVGQFPQLEDQLCAFTSLGYGGAKSPDRADAWVWAVTDIALQDGANNWIEYYRRLNEKAGTLPEQQADEKKPEFGYAITPPDANKKHRVLVPEGISTLFLIDGTSMLVPVDRIVSVSAEDATAFGMRGWERLAA</sequence>
<dbReference type="OrthoDB" id="4519042at2"/>
<evidence type="ECO:0000259" key="4">
    <source>
        <dbReference type="Pfam" id="PF17289"/>
    </source>
</evidence>
<dbReference type="Pfam" id="PF04466">
    <property type="entry name" value="Terminase_3"/>
    <property type="match status" value="1"/>
</dbReference>
<name>A0A1M5NPY3_9BRAD</name>
<dbReference type="AlphaFoldDB" id="A0A1M5NPY3"/>
<evidence type="ECO:0000313" key="6">
    <source>
        <dbReference type="Proteomes" id="UP000189796"/>
    </source>
</evidence>
<dbReference type="InterPro" id="IPR035412">
    <property type="entry name" value="Terminase_L_N"/>
</dbReference>
<reference evidence="5 6" key="1">
    <citation type="submission" date="2016-11" db="EMBL/GenBank/DDBJ databases">
        <authorList>
            <person name="Jaros S."/>
            <person name="Januszkiewicz K."/>
            <person name="Wedrychowicz H."/>
        </authorList>
    </citation>
    <scope>NUCLEOTIDE SEQUENCE [LARGE SCALE GENOMIC DNA]</scope>
    <source>
        <strain evidence="5 6">GAS138</strain>
    </source>
</reference>
<dbReference type="InterPro" id="IPR035421">
    <property type="entry name" value="Terminase_6C"/>
</dbReference>
<feature type="domain" description="Phage terminase large subunit N-terminal" evidence="3">
    <location>
        <begin position="43"/>
        <end position="240"/>
    </location>
</feature>
<gene>
    <name evidence="5" type="ORF">SAMN05443248_3060</name>
</gene>
<dbReference type="RefSeq" id="WP_079602007.1">
    <property type="nucleotide sequence ID" value="NZ_LT670817.1"/>
</dbReference>
<dbReference type="Proteomes" id="UP000189796">
    <property type="component" value="Chromosome I"/>
</dbReference>
<proteinExistence type="predicted"/>
<dbReference type="Gene3D" id="3.40.50.300">
    <property type="entry name" value="P-loop containing nucleotide triphosphate hydrolases"/>
    <property type="match status" value="1"/>
</dbReference>
<evidence type="ECO:0000256" key="1">
    <source>
        <dbReference type="ARBA" id="ARBA00022612"/>
    </source>
</evidence>
<evidence type="ECO:0000259" key="3">
    <source>
        <dbReference type="Pfam" id="PF04466"/>
    </source>
</evidence>
<evidence type="ECO:0000313" key="5">
    <source>
        <dbReference type="EMBL" id="SHG91013.1"/>
    </source>
</evidence>
<keyword evidence="1" id="KW-1188">Viral release from host cell</keyword>
<dbReference type="Pfam" id="PF17289">
    <property type="entry name" value="Terminase_6C"/>
    <property type="match status" value="1"/>
</dbReference>